<dbReference type="InterPro" id="IPR006197">
    <property type="entry name" value="Peptidase_S24_LexA"/>
</dbReference>
<dbReference type="InterPro" id="IPR039418">
    <property type="entry name" value="LexA-like"/>
</dbReference>
<dbReference type="SUPFAM" id="SSF46785">
    <property type="entry name" value="Winged helix' DNA-binding domain"/>
    <property type="match status" value="1"/>
</dbReference>
<comment type="caution">
    <text evidence="18">The sequence shown here is derived from an EMBL/GenBank/DDBJ whole genome shotgun (WGS) entry which is preliminary data.</text>
</comment>
<feature type="region of interest" description="Disordered" evidence="15">
    <location>
        <begin position="1"/>
        <end position="21"/>
    </location>
</feature>
<feature type="region of interest" description="Disordered" evidence="15">
    <location>
        <begin position="84"/>
        <end position="108"/>
    </location>
</feature>
<feature type="active site" description="For autocatalytic cleavage activity" evidence="13">
    <location>
        <position position="193"/>
    </location>
</feature>
<dbReference type="FunFam" id="1.10.10.10:FF:000009">
    <property type="entry name" value="LexA repressor"/>
    <property type="match status" value="1"/>
</dbReference>
<name>A0A5D0TST1_9ACTN</name>
<feature type="active site" description="For autocatalytic cleavage activity" evidence="13">
    <location>
        <position position="156"/>
    </location>
</feature>
<dbReference type="Gene3D" id="1.10.10.10">
    <property type="entry name" value="Winged helix-like DNA-binding domain superfamily/Winged helix DNA-binding domain"/>
    <property type="match status" value="1"/>
</dbReference>
<dbReference type="Pfam" id="PF01726">
    <property type="entry name" value="LexA_DNA_bind"/>
    <property type="match status" value="1"/>
</dbReference>
<evidence type="ECO:0000256" key="4">
    <source>
        <dbReference type="ARBA" id="ARBA00022705"/>
    </source>
</evidence>
<evidence type="ECO:0000256" key="6">
    <source>
        <dbReference type="ARBA" id="ARBA00022801"/>
    </source>
</evidence>
<comment type="catalytic activity">
    <reaction evidence="13">
        <text>Hydrolysis of Ala-|-Gly bond in repressor LexA.</text>
        <dbReference type="EC" id="3.4.21.88"/>
    </reaction>
</comment>
<evidence type="ECO:0000259" key="16">
    <source>
        <dbReference type="Pfam" id="PF00717"/>
    </source>
</evidence>
<evidence type="ECO:0000256" key="11">
    <source>
        <dbReference type="ARBA" id="ARBA00023204"/>
    </source>
</evidence>
<evidence type="ECO:0000256" key="9">
    <source>
        <dbReference type="ARBA" id="ARBA00023125"/>
    </source>
</evidence>
<dbReference type="GO" id="GO:0045892">
    <property type="term" value="P:negative regulation of DNA-templated transcription"/>
    <property type="evidence" value="ECO:0007669"/>
    <property type="project" value="UniProtKB-UniRule"/>
</dbReference>
<evidence type="ECO:0000256" key="15">
    <source>
        <dbReference type="SAM" id="MobiDB-lite"/>
    </source>
</evidence>
<feature type="domain" description="LexA repressor DNA-binding" evidence="17">
    <location>
        <begin position="15"/>
        <end position="78"/>
    </location>
</feature>
<keyword evidence="4 13" id="KW-0235">DNA replication</keyword>
<dbReference type="Gene3D" id="2.10.109.10">
    <property type="entry name" value="Umud Fragment, subunit A"/>
    <property type="match status" value="1"/>
</dbReference>
<keyword evidence="10 13" id="KW-0804">Transcription</keyword>
<feature type="domain" description="Peptidase S24/S26A/S26B/S26C" evidence="16">
    <location>
        <begin position="114"/>
        <end position="227"/>
    </location>
</feature>
<dbReference type="GO" id="GO:0006260">
    <property type="term" value="P:DNA replication"/>
    <property type="evidence" value="ECO:0007669"/>
    <property type="project" value="UniProtKB-UniRule"/>
</dbReference>
<dbReference type="GO" id="GO:0006281">
    <property type="term" value="P:DNA repair"/>
    <property type="evidence" value="ECO:0007669"/>
    <property type="project" value="UniProtKB-UniRule"/>
</dbReference>
<dbReference type="AlphaFoldDB" id="A0A5D0TST1"/>
<evidence type="ECO:0000313" key="19">
    <source>
        <dbReference type="Proteomes" id="UP000322634"/>
    </source>
</evidence>
<dbReference type="SUPFAM" id="SSF51306">
    <property type="entry name" value="LexA/Signal peptidase"/>
    <property type="match status" value="1"/>
</dbReference>
<reference evidence="18 19" key="1">
    <citation type="submission" date="2019-08" db="EMBL/GenBank/DDBJ databases">
        <title>Actinomadura sp. nov. CYP1-5 isolated from mountain soil.</title>
        <authorList>
            <person name="Songsumanus A."/>
            <person name="Kuncharoen N."/>
            <person name="Kudo T."/>
            <person name="Yuki M."/>
            <person name="Igarashi Y."/>
            <person name="Tanasupawat S."/>
        </authorList>
    </citation>
    <scope>NUCLEOTIDE SEQUENCE [LARGE SCALE GENOMIC DNA]</scope>
    <source>
        <strain evidence="18 19">GKU157</strain>
    </source>
</reference>
<evidence type="ECO:0000256" key="2">
    <source>
        <dbReference type="ARBA" id="ARBA00011738"/>
    </source>
</evidence>
<evidence type="ECO:0000259" key="17">
    <source>
        <dbReference type="Pfam" id="PF01726"/>
    </source>
</evidence>
<dbReference type="InterPro" id="IPR015927">
    <property type="entry name" value="Peptidase_S24_S26A/B/C"/>
</dbReference>
<comment type="subunit">
    <text evidence="2 13">Homodimer.</text>
</comment>
<keyword evidence="19" id="KW-1185">Reference proteome</keyword>
<evidence type="ECO:0000256" key="3">
    <source>
        <dbReference type="ARBA" id="ARBA00022491"/>
    </source>
</evidence>
<accession>A0A5D0TST1</accession>
<feature type="DNA-binding region" description="H-T-H motif" evidence="13">
    <location>
        <begin position="41"/>
        <end position="61"/>
    </location>
</feature>
<keyword evidence="9 13" id="KW-0238">DNA-binding</keyword>
<sequence>MSKVRELPDGPMDETGLTQRQRMVLEVIRDSVQRRGYPPSMREIGEAVGLTSTSSVSHQLRALQRKGFLRRDPNRPRAVEVRVPGATPVRTDEEPYEAAGGQPGSTQPAPAYVPLVGRIAAGGPILAEEAVEDVFTLPKQLVGEGTHFLLKVTGDSMIDAAIADGDWVVVRQQPVAEQGDIVAAMIDGEATVKTFKRRDDGHIFLMPQNSAYEPIPGDEATVLGRVVAVLRKM</sequence>
<evidence type="ECO:0000256" key="13">
    <source>
        <dbReference type="HAMAP-Rule" id="MF_00015"/>
    </source>
</evidence>
<evidence type="ECO:0000256" key="10">
    <source>
        <dbReference type="ARBA" id="ARBA00023163"/>
    </source>
</evidence>
<proteinExistence type="inferred from homology"/>
<dbReference type="GO" id="GO:0004252">
    <property type="term" value="F:serine-type endopeptidase activity"/>
    <property type="evidence" value="ECO:0007669"/>
    <property type="project" value="UniProtKB-UniRule"/>
</dbReference>
<evidence type="ECO:0000256" key="5">
    <source>
        <dbReference type="ARBA" id="ARBA00022763"/>
    </source>
</evidence>
<keyword evidence="11 13" id="KW-0234">DNA repair</keyword>
<organism evidence="18 19">
    <name type="scientific">Actinomadura syzygii</name>
    <dbReference type="NCBI Taxonomy" id="1427538"/>
    <lineage>
        <taxon>Bacteria</taxon>
        <taxon>Bacillati</taxon>
        <taxon>Actinomycetota</taxon>
        <taxon>Actinomycetes</taxon>
        <taxon>Streptosporangiales</taxon>
        <taxon>Thermomonosporaceae</taxon>
        <taxon>Actinomadura</taxon>
    </lineage>
</organism>
<dbReference type="InterPro" id="IPR036286">
    <property type="entry name" value="LexA/Signal_pep-like_sf"/>
</dbReference>
<feature type="site" description="Cleavage; by autolysis" evidence="13">
    <location>
        <begin position="121"/>
        <end position="122"/>
    </location>
</feature>
<dbReference type="PRINTS" id="PR00726">
    <property type="entry name" value="LEXASERPTASE"/>
</dbReference>
<dbReference type="InterPro" id="IPR006200">
    <property type="entry name" value="LexA"/>
</dbReference>
<comment type="similarity">
    <text evidence="1 13 14">Belongs to the peptidase S24 family.</text>
</comment>
<keyword evidence="6 13" id="KW-0378">Hydrolase</keyword>
<dbReference type="GO" id="GO:0003677">
    <property type="term" value="F:DNA binding"/>
    <property type="evidence" value="ECO:0007669"/>
    <property type="project" value="UniProtKB-UniRule"/>
</dbReference>
<dbReference type="Proteomes" id="UP000322634">
    <property type="component" value="Unassembled WGS sequence"/>
</dbReference>
<keyword evidence="5 13" id="KW-0227">DNA damage</keyword>
<dbReference type="Pfam" id="PF00717">
    <property type="entry name" value="Peptidase_S24"/>
    <property type="match status" value="1"/>
</dbReference>
<dbReference type="HAMAP" id="MF_00015">
    <property type="entry name" value="LexA"/>
    <property type="match status" value="1"/>
</dbReference>
<evidence type="ECO:0000256" key="7">
    <source>
        <dbReference type="ARBA" id="ARBA00022813"/>
    </source>
</evidence>
<keyword evidence="8 13" id="KW-0805">Transcription regulation</keyword>
<dbReference type="EC" id="3.4.21.88" evidence="13"/>
<dbReference type="GO" id="GO:0006508">
    <property type="term" value="P:proteolysis"/>
    <property type="evidence" value="ECO:0007669"/>
    <property type="project" value="InterPro"/>
</dbReference>
<keyword evidence="3 13" id="KW-0678">Repressor</keyword>
<dbReference type="FunFam" id="2.10.109.10:FF:000001">
    <property type="entry name" value="LexA repressor"/>
    <property type="match status" value="1"/>
</dbReference>
<dbReference type="OrthoDB" id="9802364at2"/>
<evidence type="ECO:0000256" key="14">
    <source>
        <dbReference type="RuleBase" id="RU003991"/>
    </source>
</evidence>
<dbReference type="PANTHER" id="PTHR33516">
    <property type="entry name" value="LEXA REPRESSOR"/>
    <property type="match status" value="1"/>
</dbReference>
<dbReference type="InterPro" id="IPR036388">
    <property type="entry name" value="WH-like_DNA-bd_sf"/>
</dbReference>
<comment type="function">
    <text evidence="13">Represses a number of genes involved in the response to DNA damage (SOS response), including recA and lexA. In the presence of single-stranded DNA, RecA interacts with LexA causing an autocatalytic cleavage which disrupts the DNA-binding part of LexA, leading to derepression of the SOS regulon and eventually DNA repair.</text>
</comment>
<gene>
    <name evidence="13 18" type="primary">lexA</name>
    <name evidence="18" type="ORF">FXF65_39370</name>
</gene>
<evidence type="ECO:0000256" key="1">
    <source>
        <dbReference type="ARBA" id="ARBA00007484"/>
    </source>
</evidence>
<evidence type="ECO:0000256" key="8">
    <source>
        <dbReference type="ARBA" id="ARBA00023015"/>
    </source>
</evidence>
<protein>
    <recommendedName>
        <fullName evidence="13">LexA repressor</fullName>
        <ecNumber evidence="13">3.4.21.88</ecNumber>
    </recommendedName>
</protein>
<dbReference type="CDD" id="cd06529">
    <property type="entry name" value="S24_LexA-like"/>
    <property type="match status" value="1"/>
</dbReference>
<keyword evidence="12 13" id="KW-0742">SOS response</keyword>
<evidence type="ECO:0000256" key="12">
    <source>
        <dbReference type="ARBA" id="ARBA00023236"/>
    </source>
</evidence>
<dbReference type="NCBIfam" id="TIGR00498">
    <property type="entry name" value="lexA"/>
    <property type="match status" value="1"/>
</dbReference>
<dbReference type="InterPro" id="IPR036390">
    <property type="entry name" value="WH_DNA-bd_sf"/>
</dbReference>
<dbReference type="InterPro" id="IPR006199">
    <property type="entry name" value="LexA_DNA-bd_dom"/>
</dbReference>
<dbReference type="EMBL" id="VSFF01000017">
    <property type="protein sequence ID" value="TYC08355.1"/>
    <property type="molecule type" value="Genomic_DNA"/>
</dbReference>
<keyword evidence="7 13" id="KW-0068">Autocatalytic cleavage</keyword>
<dbReference type="GO" id="GO:0009432">
    <property type="term" value="P:SOS response"/>
    <property type="evidence" value="ECO:0007669"/>
    <property type="project" value="UniProtKB-UniRule"/>
</dbReference>
<dbReference type="InterPro" id="IPR050077">
    <property type="entry name" value="LexA_repressor"/>
</dbReference>
<dbReference type="RefSeq" id="WP_148355542.1">
    <property type="nucleotide sequence ID" value="NZ_JBHSBF010000015.1"/>
</dbReference>
<evidence type="ECO:0000313" key="18">
    <source>
        <dbReference type="EMBL" id="TYC08355.1"/>
    </source>
</evidence>
<dbReference type="PANTHER" id="PTHR33516:SF2">
    <property type="entry name" value="LEXA REPRESSOR-RELATED"/>
    <property type="match status" value="1"/>
</dbReference>